<evidence type="ECO:0000256" key="11">
    <source>
        <dbReference type="SAM" id="MobiDB-lite"/>
    </source>
</evidence>
<dbReference type="PANTHER" id="PTHR10183:SF379">
    <property type="entry name" value="CALPAIN-5"/>
    <property type="match status" value="1"/>
</dbReference>
<dbReference type="InterPro" id="IPR001300">
    <property type="entry name" value="Peptidase_C2_calpain_cat"/>
</dbReference>
<evidence type="ECO:0000256" key="8">
    <source>
        <dbReference type="PIRSR" id="PIRSR622684-1"/>
    </source>
</evidence>
<feature type="domain" description="Calpain catalytic" evidence="13">
    <location>
        <begin position="83"/>
        <end position="399"/>
    </location>
</feature>
<feature type="active site" evidence="8 10">
    <location>
        <position position="320"/>
    </location>
</feature>
<dbReference type="STRING" id="933084.A0A067PLU6"/>
<evidence type="ECO:0000256" key="9">
    <source>
        <dbReference type="PROSITE-ProRule" id="PRU00228"/>
    </source>
</evidence>
<evidence type="ECO:0000259" key="13">
    <source>
        <dbReference type="PROSITE" id="PS50203"/>
    </source>
</evidence>
<evidence type="ECO:0008006" key="16">
    <source>
        <dbReference type="Google" id="ProtNLM"/>
    </source>
</evidence>
<dbReference type="Gene3D" id="3.30.60.90">
    <property type="match status" value="1"/>
</dbReference>
<organism evidence="14 15">
    <name type="scientific">Jaapia argillacea MUCL 33604</name>
    <dbReference type="NCBI Taxonomy" id="933084"/>
    <lineage>
        <taxon>Eukaryota</taxon>
        <taxon>Fungi</taxon>
        <taxon>Dikarya</taxon>
        <taxon>Basidiomycota</taxon>
        <taxon>Agaricomycotina</taxon>
        <taxon>Agaricomycetes</taxon>
        <taxon>Agaricomycetidae</taxon>
        <taxon>Jaapiales</taxon>
        <taxon>Jaapiaceae</taxon>
        <taxon>Jaapia</taxon>
    </lineage>
</organism>
<evidence type="ECO:0000313" key="14">
    <source>
        <dbReference type="EMBL" id="KDQ54805.1"/>
    </source>
</evidence>
<dbReference type="GO" id="GO:0004198">
    <property type="term" value="F:calcium-dependent cysteine-type endopeptidase activity"/>
    <property type="evidence" value="ECO:0007669"/>
    <property type="project" value="InterPro"/>
</dbReference>
<evidence type="ECO:0000259" key="12">
    <source>
        <dbReference type="PROSITE" id="PS50135"/>
    </source>
</evidence>
<keyword evidence="4 9" id="KW-0863">Zinc-finger</keyword>
<dbReference type="AlphaFoldDB" id="A0A067PLU6"/>
<feature type="active site" evidence="8 10">
    <location>
        <position position="340"/>
    </location>
</feature>
<feature type="region of interest" description="Disordered" evidence="11">
    <location>
        <begin position="612"/>
        <end position="650"/>
    </location>
</feature>
<gene>
    <name evidence="14" type="ORF">JAAARDRAFT_37910</name>
</gene>
<dbReference type="Proteomes" id="UP000027265">
    <property type="component" value="Unassembled WGS sequence"/>
</dbReference>
<reference evidence="15" key="1">
    <citation type="journal article" date="2014" name="Proc. Natl. Acad. Sci. U.S.A.">
        <title>Extensive sampling of basidiomycete genomes demonstrates inadequacy of the white-rot/brown-rot paradigm for wood decay fungi.</title>
        <authorList>
            <person name="Riley R."/>
            <person name="Salamov A.A."/>
            <person name="Brown D.W."/>
            <person name="Nagy L.G."/>
            <person name="Floudas D."/>
            <person name="Held B.W."/>
            <person name="Levasseur A."/>
            <person name="Lombard V."/>
            <person name="Morin E."/>
            <person name="Otillar R."/>
            <person name="Lindquist E.A."/>
            <person name="Sun H."/>
            <person name="LaButti K.M."/>
            <person name="Schmutz J."/>
            <person name="Jabbour D."/>
            <person name="Luo H."/>
            <person name="Baker S.E."/>
            <person name="Pisabarro A.G."/>
            <person name="Walton J.D."/>
            <person name="Blanchette R.A."/>
            <person name="Henrissat B."/>
            <person name="Martin F."/>
            <person name="Cullen D."/>
            <person name="Hibbett D.S."/>
            <person name="Grigoriev I.V."/>
        </authorList>
    </citation>
    <scope>NUCLEOTIDE SEQUENCE [LARGE SCALE GENOMIC DNA]</scope>
    <source>
        <strain evidence="15">MUCL 33604</strain>
    </source>
</reference>
<feature type="compositionally biased region" description="Basic and acidic residues" evidence="11">
    <location>
        <begin position="621"/>
        <end position="632"/>
    </location>
</feature>
<dbReference type="InterPro" id="IPR043145">
    <property type="entry name" value="Znf_ZZ_sf"/>
</dbReference>
<evidence type="ECO:0000313" key="15">
    <source>
        <dbReference type="Proteomes" id="UP000027265"/>
    </source>
</evidence>
<dbReference type="SMART" id="SM00230">
    <property type="entry name" value="CysPc"/>
    <property type="match status" value="1"/>
</dbReference>
<accession>A0A067PLU6</accession>
<dbReference type="HOGENOM" id="CLU_006072_2_1_1"/>
<feature type="domain" description="ZZ-type" evidence="12">
    <location>
        <begin position="651"/>
        <end position="706"/>
    </location>
</feature>
<comment type="similarity">
    <text evidence="1">Belongs to the peptidase C2 family.</text>
</comment>
<evidence type="ECO:0000256" key="7">
    <source>
        <dbReference type="ARBA" id="ARBA00022833"/>
    </source>
</evidence>
<keyword evidence="15" id="KW-1185">Reference proteome</keyword>
<dbReference type="Pfam" id="PF00648">
    <property type="entry name" value="Peptidase_C2"/>
    <property type="match status" value="1"/>
</dbReference>
<dbReference type="PANTHER" id="PTHR10183">
    <property type="entry name" value="CALPAIN"/>
    <property type="match status" value="1"/>
</dbReference>
<dbReference type="Pfam" id="PF00569">
    <property type="entry name" value="ZZ"/>
    <property type="match status" value="1"/>
</dbReference>
<evidence type="ECO:0000256" key="2">
    <source>
        <dbReference type="ARBA" id="ARBA00022670"/>
    </source>
</evidence>
<dbReference type="SUPFAM" id="SSF57850">
    <property type="entry name" value="RING/U-box"/>
    <property type="match status" value="1"/>
</dbReference>
<dbReference type="Gene3D" id="3.90.70.10">
    <property type="entry name" value="Cysteine proteinases"/>
    <property type="match status" value="1"/>
</dbReference>
<sequence>MPSLSSISSRIKAVKEGEVVSSFTAQVKTVKEQAKATFKGPVKFEQRKDKAGLLVTEELEKAVERCQKKVEAIAKECRRRNRRFRDIEFDLDNDERRCIHGLGSDDLSVQDARRVPQIFDKPEFFIDDPSSNDIAQSNILGDCWFVSALAIVSTVPGLIEKVCVARDEKVGVYGFIFFRDAGWQEVIIDDLLCSSIPLWEDITTEAQGLYKGDKDSYDSTARKGSKSLAFAKSGTENETWVPLIEKAYAKLYGDYAALEGGLSGEAIEDLTGGVSTLIPVIDILDEDKFWNDELLRANEDRLLGCGITGTGMVSGLYKSHAYSIIKAVEVKGKRFVKIRNPWGHSEWTGKWSDGAKEWTTEWLQALPELGHSFGDDGAFLMEYKDFLSTWSSVSRTMIFDSSWMLSSQWLDVVSRPFPCAWTFGDVSFTISVPQSTPAVIVLSRLNDRHFRELTGAYNWSVDFLLFKKGEDEPIGASSHDYFMARAVTLEIDLEAGDYVVHVRLDRFPNGRSPDDPTEGKETWDARKLSRKFTGMYTSGSVAANFDPRQYGDLLPLQSSPFTGKDISEIEVIRAAATAKSPPVVVITETTPAPSAPVEPAEVQVTQVIEAPPSTSAAPSEHGGDDDKEKEEAGGEAADESAPATGPSPAVHEGYSCDGCGSNPIVGPRFRCLDSSCSQGYDLCQSCMDENKHDPDHRFICFNSPEESDKFGVDEKIEANQDHVTLGLRVYTKREAPAIVKGQLRHGNILRWSKAKKEANTDEA</sequence>
<dbReference type="SMART" id="SM00291">
    <property type="entry name" value="ZnF_ZZ"/>
    <property type="match status" value="1"/>
</dbReference>
<keyword evidence="3" id="KW-0479">Metal-binding</keyword>
<evidence type="ECO:0000256" key="6">
    <source>
        <dbReference type="ARBA" id="ARBA00022807"/>
    </source>
</evidence>
<evidence type="ECO:0000256" key="4">
    <source>
        <dbReference type="ARBA" id="ARBA00022771"/>
    </source>
</evidence>
<dbReference type="GO" id="GO:0006508">
    <property type="term" value="P:proteolysis"/>
    <property type="evidence" value="ECO:0007669"/>
    <property type="project" value="UniProtKB-KW"/>
</dbReference>
<dbReference type="InParanoid" id="A0A067PLU6"/>
<name>A0A067PLU6_9AGAM</name>
<dbReference type="PROSITE" id="PS50135">
    <property type="entry name" value="ZF_ZZ_2"/>
    <property type="match status" value="1"/>
</dbReference>
<keyword evidence="5 10" id="KW-0378">Hydrolase</keyword>
<dbReference type="EMBL" id="KL197727">
    <property type="protein sequence ID" value="KDQ54805.1"/>
    <property type="molecule type" value="Genomic_DNA"/>
</dbReference>
<keyword evidence="6 10" id="KW-0788">Thiol protease</keyword>
<evidence type="ECO:0000256" key="3">
    <source>
        <dbReference type="ARBA" id="ARBA00022723"/>
    </source>
</evidence>
<dbReference type="GO" id="GO:0008270">
    <property type="term" value="F:zinc ion binding"/>
    <property type="evidence" value="ECO:0007669"/>
    <property type="project" value="UniProtKB-KW"/>
</dbReference>
<dbReference type="CDD" id="cd00044">
    <property type="entry name" value="CysPc"/>
    <property type="match status" value="1"/>
</dbReference>
<keyword evidence="7" id="KW-0862">Zinc</keyword>
<keyword evidence="2 10" id="KW-0645">Protease</keyword>
<dbReference type="InterPro" id="IPR000433">
    <property type="entry name" value="Znf_ZZ"/>
</dbReference>
<dbReference type="PRINTS" id="PR00704">
    <property type="entry name" value="CALPAIN"/>
</dbReference>
<dbReference type="InterPro" id="IPR022684">
    <property type="entry name" value="Calpain_cysteine_protease"/>
</dbReference>
<dbReference type="OrthoDB" id="424753at2759"/>
<dbReference type="SUPFAM" id="SSF54001">
    <property type="entry name" value="Cysteine proteinases"/>
    <property type="match status" value="1"/>
</dbReference>
<dbReference type="PROSITE" id="PS50203">
    <property type="entry name" value="CALPAIN_CAT"/>
    <property type="match status" value="1"/>
</dbReference>
<evidence type="ECO:0000256" key="5">
    <source>
        <dbReference type="ARBA" id="ARBA00022801"/>
    </source>
</evidence>
<evidence type="ECO:0000256" key="1">
    <source>
        <dbReference type="ARBA" id="ARBA00007623"/>
    </source>
</evidence>
<dbReference type="InterPro" id="IPR038765">
    <property type="entry name" value="Papain-like_cys_pep_sf"/>
</dbReference>
<evidence type="ECO:0000256" key="10">
    <source>
        <dbReference type="PROSITE-ProRule" id="PRU00239"/>
    </source>
</evidence>
<proteinExistence type="inferred from homology"/>
<feature type="active site" evidence="8 10">
    <location>
        <position position="143"/>
    </location>
</feature>
<protein>
    <recommendedName>
        <fullName evidence="16">Calpain catalytic domain-containing protein</fullName>
    </recommendedName>
</protein>